<evidence type="ECO:0000256" key="1">
    <source>
        <dbReference type="ARBA" id="ARBA00004141"/>
    </source>
</evidence>
<evidence type="ECO:0000256" key="3">
    <source>
        <dbReference type="ARBA" id="ARBA00022989"/>
    </source>
</evidence>
<evidence type="ECO:0000256" key="2">
    <source>
        <dbReference type="ARBA" id="ARBA00022692"/>
    </source>
</evidence>
<proteinExistence type="predicted"/>
<feature type="transmembrane region" description="Helical" evidence="5">
    <location>
        <begin position="18"/>
        <end position="38"/>
    </location>
</feature>
<keyword evidence="8" id="KW-1185">Reference proteome</keyword>
<dbReference type="InterPro" id="IPR006977">
    <property type="entry name" value="Yip1_dom"/>
</dbReference>
<gene>
    <name evidence="7" type="ORF">MTP08_04040</name>
</gene>
<evidence type="ECO:0000313" key="7">
    <source>
        <dbReference type="EMBL" id="UOE38952.1"/>
    </source>
</evidence>
<comment type="subcellular location">
    <subcellularLocation>
        <location evidence="1">Membrane</location>
        <topology evidence="1">Multi-pass membrane protein</topology>
    </subcellularLocation>
</comment>
<keyword evidence="3 5" id="KW-1133">Transmembrane helix</keyword>
<keyword evidence="4 5" id="KW-0472">Membrane</keyword>
<feature type="transmembrane region" description="Helical" evidence="5">
    <location>
        <begin position="89"/>
        <end position="112"/>
    </location>
</feature>
<feature type="transmembrane region" description="Helical" evidence="5">
    <location>
        <begin position="58"/>
        <end position="77"/>
    </location>
</feature>
<keyword evidence="2 5" id="KW-0812">Transmembrane</keyword>
<feature type="transmembrane region" description="Helical" evidence="5">
    <location>
        <begin position="132"/>
        <end position="157"/>
    </location>
</feature>
<name>A0ABY4BIG2_9FLAO</name>
<sequence length="190" mass="21621">MNWKTIFNPFVKFDEKKLLLAGIGSAIIVFSISYLLGYQMDSLFHFNYLDKKDSFLKSIGYTLLVYAISSLVFYIYGKIINKKTRFIDIITPVLISQCVGIFVVLLSEIPLVKNAQQEILSSTENIAPHFSPITLITTLVFSILSLTISVYGIALFYNGFKTATNMKNWYHIVVFAVLLLTLMISMQFLQ</sequence>
<evidence type="ECO:0000256" key="5">
    <source>
        <dbReference type="SAM" id="Phobius"/>
    </source>
</evidence>
<accession>A0ABY4BIG2</accession>
<feature type="domain" description="Yip1" evidence="6">
    <location>
        <begin position="21"/>
        <end position="184"/>
    </location>
</feature>
<organism evidence="7 8">
    <name type="scientific">Chryseobacterium oryzae</name>
    <dbReference type="NCBI Taxonomy" id="2929799"/>
    <lineage>
        <taxon>Bacteria</taxon>
        <taxon>Pseudomonadati</taxon>
        <taxon>Bacteroidota</taxon>
        <taxon>Flavobacteriia</taxon>
        <taxon>Flavobacteriales</taxon>
        <taxon>Weeksellaceae</taxon>
        <taxon>Chryseobacterium group</taxon>
        <taxon>Chryseobacterium</taxon>
    </lineage>
</organism>
<dbReference type="Proteomes" id="UP000831068">
    <property type="component" value="Chromosome"/>
</dbReference>
<dbReference type="Pfam" id="PF04893">
    <property type="entry name" value="Yip1"/>
    <property type="match status" value="1"/>
</dbReference>
<dbReference type="EMBL" id="CP094529">
    <property type="protein sequence ID" value="UOE38952.1"/>
    <property type="molecule type" value="Genomic_DNA"/>
</dbReference>
<evidence type="ECO:0000313" key="8">
    <source>
        <dbReference type="Proteomes" id="UP000831068"/>
    </source>
</evidence>
<reference evidence="7 8" key="1">
    <citation type="submission" date="2022-03" db="EMBL/GenBank/DDBJ databases">
        <title>Chryseobacterium sp. isolated from the Andong Sikhe.</title>
        <authorList>
            <person name="Won M."/>
            <person name="Kim S.-J."/>
            <person name="Kwon S.-W."/>
        </authorList>
    </citation>
    <scope>NUCLEOTIDE SEQUENCE [LARGE SCALE GENOMIC DNA]</scope>
    <source>
        <strain evidence="7 8">ADR-1</strain>
    </source>
</reference>
<feature type="transmembrane region" description="Helical" evidence="5">
    <location>
        <begin position="169"/>
        <end position="189"/>
    </location>
</feature>
<evidence type="ECO:0000259" key="6">
    <source>
        <dbReference type="Pfam" id="PF04893"/>
    </source>
</evidence>
<dbReference type="RefSeq" id="WP_243577150.1">
    <property type="nucleotide sequence ID" value="NZ_CP094529.1"/>
</dbReference>
<protein>
    <submittedName>
        <fullName evidence="7">YIP1 family protein</fullName>
    </submittedName>
</protein>
<evidence type="ECO:0000256" key="4">
    <source>
        <dbReference type="ARBA" id="ARBA00023136"/>
    </source>
</evidence>